<dbReference type="PROSITE" id="PS51257">
    <property type="entry name" value="PROKAR_LIPOPROTEIN"/>
    <property type="match status" value="1"/>
</dbReference>
<organism evidence="2 3">
    <name type="scientific">Marseilla massiliensis</name>
    <dbReference type="NCBI Taxonomy" id="1841864"/>
    <lineage>
        <taxon>Bacteria</taxon>
        <taxon>Pseudomonadati</taxon>
        <taxon>Bacteroidota</taxon>
        <taxon>Bacteroidia</taxon>
        <taxon>Bacteroidales</taxon>
        <taxon>Prevotellaceae</taxon>
        <taxon>Marseilla</taxon>
    </lineage>
</organism>
<comment type="caution">
    <text evidence="2">The sequence shown here is derived from an EMBL/GenBank/DDBJ whole genome shotgun (WGS) entry which is preliminary data.</text>
</comment>
<evidence type="ECO:0000259" key="1">
    <source>
        <dbReference type="Pfam" id="PF01266"/>
    </source>
</evidence>
<name>A0A938WU99_9BACT</name>
<dbReference type="Gene3D" id="3.50.50.60">
    <property type="entry name" value="FAD/NAD(P)-binding domain"/>
    <property type="match status" value="1"/>
</dbReference>
<sequence>MEKLSYDIVIVGGGLLGCATAYQLAKRKAGSILLLDGNDIASQASSRAACLLTRARTKPGLMEIVQETYDCIEEIEAMTGEELGLQMCGSITTASSDASLKGLEELEAAATRFGIPNERIDHKRLKELLPWIEADAVGAASYMPTDAFIDSASLCQGYAHAASQLGVMLKPNCKVAGITAEGDRITGVRLQDGIEISSAVVVNAAGAWANLLMRPLHIGLPFTPVRSHFWITSTDAERFPVNHPFTVIPDARAFTRSDVGALIIGLRESQCQAFDPSTLTDKLEDFDFNQAAKWTVLDECAPLLKAYLKDIDTLPIAHYMSGPSCYVPDAKFVIGALPQYVGLYTVTGCCGGGVACGGGMGRLAAELITGEETFVDAALFDPMRFGEVDPFAPEFQKRCADARSNKKGG</sequence>
<dbReference type="EMBL" id="JACJJG010000056">
    <property type="protein sequence ID" value="MBM6674152.1"/>
    <property type="molecule type" value="Genomic_DNA"/>
</dbReference>
<dbReference type="SUPFAM" id="SSF51905">
    <property type="entry name" value="FAD/NAD(P)-binding domain"/>
    <property type="match status" value="1"/>
</dbReference>
<accession>A0A938WU99</accession>
<dbReference type="Pfam" id="PF01266">
    <property type="entry name" value="DAO"/>
    <property type="match status" value="1"/>
</dbReference>
<dbReference type="InterPro" id="IPR006076">
    <property type="entry name" value="FAD-dep_OxRdtase"/>
</dbReference>
<gene>
    <name evidence="2" type="ORF">H6A34_09725</name>
</gene>
<protein>
    <submittedName>
        <fullName evidence="2">FAD-dependent oxidoreductase</fullName>
    </submittedName>
</protein>
<dbReference type="GO" id="GO:0005737">
    <property type="term" value="C:cytoplasm"/>
    <property type="evidence" value="ECO:0007669"/>
    <property type="project" value="TreeGrafter"/>
</dbReference>
<evidence type="ECO:0000313" key="2">
    <source>
        <dbReference type="EMBL" id="MBM6674152.1"/>
    </source>
</evidence>
<dbReference type="Proteomes" id="UP000706891">
    <property type="component" value="Unassembled WGS sequence"/>
</dbReference>
<keyword evidence="3" id="KW-1185">Reference proteome</keyword>
<dbReference type="PANTHER" id="PTHR13847">
    <property type="entry name" value="SARCOSINE DEHYDROGENASE-RELATED"/>
    <property type="match status" value="1"/>
</dbReference>
<dbReference type="Gene3D" id="3.30.9.10">
    <property type="entry name" value="D-Amino Acid Oxidase, subunit A, domain 2"/>
    <property type="match status" value="1"/>
</dbReference>
<feature type="domain" description="FAD dependent oxidoreductase" evidence="1">
    <location>
        <begin position="7"/>
        <end position="367"/>
    </location>
</feature>
<proteinExistence type="predicted"/>
<dbReference type="InterPro" id="IPR036188">
    <property type="entry name" value="FAD/NAD-bd_sf"/>
</dbReference>
<reference evidence="2" key="1">
    <citation type="submission" date="2020-08" db="EMBL/GenBank/DDBJ databases">
        <authorList>
            <person name="Cejkova D."/>
            <person name="Kubasova T."/>
            <person name="Jahodarova E."/>
            <person name="Rychlik I."/>
        </authorList>
    </citation>
    <scope>NUCLEOTIDE SEQUENCE</scope>
    <source>
        <strain evidence="2">An824</strain>
    </source>
</reference>
<dbReference type="RefSeq" id="WP_205105250.1">
    <property type="nucleotide sequence ID" value="NZ_JACJJG010000056.1"/>
</dbReference>
<evidence type="ECO:0000313" key="3">
    <source>
        <dbReference type="Proteomes" id="UP000706891"/>
    </source>
</evidence>
<reference evidence="2" key="2">
    <citation type="journal article" date="2021" name="Sci. Rep.">
        <title>The distribution of antibiotic resistance genes in chicken gut microbiota commensals.</title>
        <authorList>
            <person name="Juricova H."/>
            <person name="Matiasovicova J."/>
            <person name="Kubasova T."/>
            <person name="Cejkova D."/>
            <person name="Rychlik I."/>
        </authorList>
    </citation>
    <scope>NUCLEOTIDE SEQUENCE</scope>
    <source>
        <strain evidence="2">An824</strain>
    </source>
</reference>
<dbReference type="AlphaFoldDB" id="A0A938WU99"/>